<dbReference type="PANTHER" id="PTHR21310">
    <property type="entry name" value="AMINOGLYCOSIDE PHOSPHOTRANSFERASE-RELATED-RELATED"/>
    <property type="match status" value="1"/>
</dbReference>
<evidence type="ECO:0000313" key="2">
    <source>
        <dbReference type="Proteomes" id="UP000028524"/>
    </source>
</evidence>
<sequence length="120" mass="13206">MADSFNPFPGVTGSCFRQVDENTLVKYGPSVTLAEAEAMNFVSRQTSVKCPKVIGAYELNGNAYILMSFVRGKSLKTFWKDATKDEKERVIGQLQCYLSEMRSIKGDYVGGFNLSPCVAG</sequence>
<dbReference type="OrthoDB" id="8300194at2759"/>
<dbReference type="OMA" id="CYLSEMR"/>
<dbReference type="STRING" id="1283841.A0A084QVQ4"/>
<evidence type="ECO:0008006" key="3">
    <source>
        <dbReference type="Google" id="ProtNLM"/>
    </source>
</evidence>
<dbReference type="Proteomes" id="UP000028524">
    <property type="component" value="Unassembled WGS sequence"/>
</dbReference>
<protein>
    <recommendedName>
        <fullName evidence="3">Aminoglycoside phosphotransferase domain-containing protein</fullName>
    </recommendedName>
</protein>
<keyword evidence="2" id="KW-1185">Reference proteome</keyword>
<dbReference type="EMBL" id="KL660025">
    <property type="protein sequence ID" value="KFA68039.1"/>
    <property type="molecule type" value="Genomic_DNA"/>
</dbReference>
<accession>A0A084QVQ4</accession>
<name>A0A084QVQ4_STAC4</name>
<dbReference type="PANTHER" id="PTHR21310:SF58">
    <property type="entry name" value="AMINOGLYCOSIDE PHOSPHOTRANSFERASE DOMAIN-CONTAINING PROTEIN"/>
    <property type="match status" value="1"/>
</dbReference>
<dbReference type="InterPro" id="IPR051678">
    <property type="entry name" value="AGP_Transferase"/>
</dbReference>
<dbReference type="InParanoid" id="A0A084QVQ4"/>
<evidence type="ECO:0000313" key="1">
    <source>
        <dbReference type="EMBL" id="KFA68039.1"/>
    </source>
</evidence>
<dbReference type="SUPFAM" id="SSF56112">
    <property type="entry name" value="Protein kinase-like (PK-like)"/>
    <property type="match status" value="1"/>
</dbReference>
<organism evidence="1 2">
    <name type="scientific">Stachybotrys chlorohalonatus (strain IBT 40285)</name>
    <dbReference type="NCBI Taxonomy" id="1283841"/>
    <lineage>
        <taxon>Eukaryota</taxon>
        <taxon>Fungi</taxon>
        <taxon>Dikarya</taxon>
        <taxon>Ascomycota</taxon>
        <taxon>Pezizomycotina</taxon>
        <taxon>Sordariomycetes</taxon>
        <taxon>Hypocreomycetidae</taxon>
        <taxon>Hypocreales</taxon>
        <taxon>Stachybotryaceae</taxon>
        <taxon>Stachybotrys</taxon>
    </lineage>
</organism>
<dbReference type="InterPro" id="IPR011009">
    <property type="entry name" value="Kinase-like_dom_sf"/>
</dbReference>
<reference evidence="1 2" key="1">
    <citation type="journal article" date="2014" name="BMC Genomics">
        <title>Comparative genome sequencing reveals chemotype-specific gene clusters in the toxigenic black mold Stachybotrys.</title>
        <authorList>
            <person name="Semeiks J."/>
            <person name="Borek D."/>
            <person name="Otwinowski Z."/>
            <person name="Grishin N.V."/>
        </authorList>
    </citation>
    <scope>NUCLEOTIDE SEQUENCE [LARGE SCALE GENOMIC DNA]</scope>
    <source>
        <strain evidence="1 2">IBT 40285</strain>
    </source>
</reference>
<proteinExistence type="predicted"/>
<dbReference type="AlphaFoldDB" id="A0A084QVQ4"/>
<dbReference type="HOGENOM" id="CLU_2051204_0_0_1"/>
<gene>
    <name evidence="1" type="ORF">S40285_09015</name>
</gene>